<evidence type="ECO:0000256" key="2">
    <source>
        <dbReference type="ARBA" id="ARBA00007935"/>
    </source>
</evidence>
<dbReference type="PANTHER" id="PTHR30472:SF1">
    <property type="entry name" value="FE(3+) DICITRATE TRANSPORT SYSTEM PERMEASE PROTEIN FECC-RELATED"/>
    <property type="match status" value="1"/>
</dbReference>
<comment type="subcellular location">
    <subcellularLocation>
        <location evidence="1">Cell membrane</location>
        <topology evidence="1">Multi-pass membrane protein</topology>
    </subcellularLocation>
</comment>
<dbReference type="CDD" id="cd06550">
    <property type="entry name" value="TM_ABC_iron-siderophores_like"/>
    <property type="match status" value="1"/>
</dbReference>
<evidence type="ECO:0000256" key="6">
    <source>
        <dbReference type="ARBA" id="ARBA00022989"/>
    </source>
</evidence>
<keyword evidence="3" id="KW-0813">Transport</keyword>
<dbReference type="GO" id="GO:0022857">
    <property type="term" value="F:transmembrane transporter activity"/>
    <property type="evidence" value="ECO:0007669"/>
    <property type="project" value="InterPro"/>
</dbReference>
<keyword evidence="4" id="KW-1003">Cell membrane</keyword>
<evidence type="ECO:0000256" key="5">
    <source>
        <dbReference type="ARBA" id="ARBA00022692"/>
    </source>
</evidence>
<dbReference type="AlphaFoldDB" id="A0A3P4B821"/>
<evidence type="ECO:0000256" key="4">
    <source>
        <dbReference type="ARBA" id="ARBA00022475"/>
    </source>
</evidence>
<keyword evidence="6" id="KW-1133">Transmembrane helix</keyword>
<dbReference type="InterPro" id="IPR000522">
    <property type="entry name" value="ABC_transptr_permease_BtuC"/>
</dbReference>
<accession>A0A3P4B821</accession>
<sequence>MSRTSRRGSPLPAVLSALAGLFALLCLASLALGAGEVSPVQALSVLAGGGGDEARFVVEVLRLPRTALGVLVGLALGISGVVLQVATRNPLVEPGLMGVNAGAAFAVVLTLYLGGAAGIVPWIAVLGAFAGCMLVLVTTRLGQVADDPVRLVLAGVVFSGIINSASTLILLADQRSADEIRFWIVGALGGRPIETLYWAVPGIAAGVLALLPCVRALSALMLGEGVARGLGHRPERIQAAALAAVSVLVGVATAAAGPLVFVGLVVPFVARRLVGPSLPRCLAVAAVAGPCLVLAADIFSRLLIKPYELPVGVVIAFIGAPVLVAIVRTERLPRF</sequence>
<dbReference type="RefSeq" id="WP_124082007.1">
    <property type="nucleotide sequence ID" value="NZ_UWPJ01000039.1"/>
</dbReference>
<dbReference type="EMBL" id="UWPJ01000039">
    <property type="protein sequence ID" value="VCU72467.1"/>
    <property type="molecule type" value="Genomic_DNA"/>
</dbReference>
<dbReference type="OrthoDB" id="9811975at2"/>
<dbReference type="InterPro" id="IPR037294">
    <property type="entry name" value="ABC_BtuC-like"/>
</dbReference>
<dbReference type="Gene3D" id="1.10.3470.10">
    <property type="entry name" value="ABC transporter involved in vitamin B12 uptake, BtuC"/>
    <property type="match status" value="1"/>
</dbReference>
<protein>
    <submittedName>
        <fullName evidence="8">Ferric enterobactin transport system permease protein FepD</fullName>
    </submittedName>
</protein>
<keyword evidence="9" id="KW-1185">Reference proteome</keyword>
<organism evidence="8 9">
    <name type="scientific">Pigmentiphaga humi</name>
    <dbReference type="NCBI Taxonomy" id="2478468"/>
    <lineage>
        <taxon>Bacteria</taxon>
        <taxon>Pseudomonadati</taxon>
        <taxon>Pseudomonadota</taxon>
        <taxon>Betaproteobacteria</taxon>
        <taxon>Burkholderiales</taxon>
        <taxon>Alcaligenaceae</taxon>
        <taxon>Pigmentiphaga</taxon>
    </lineage>
</organism>
<dbReference type="Pfam" id="PF01032">
    <property type="entry name" value="FecCD"/>
    <property type="match status" value="1"/>
</dbReference>
<reference evidence="8 9" key="1">
    <citation type="submission" date="2018-10" db="EMBL/GenBank/DDBJ databases">
        <authorList>
            <person name="Criscuolo A."/>
        </authorList>
    </citation>
    <scope>NUCLEOTIDE SEQUENCE [LARGE SCALE GENOMIC DNA]</scope>
    <source>
        <strain evidence="8">DnA1</strain>
    </source>
</reference>
<dbReference type="SUPFAM" id="SSF81345">
    <property type="entry name" value="ABC transporter involved in vitamin B12 uptake, BtuC"/>
    <property type="match status" value="1"/>
</dbReference>
<keyword evidence="7" id="KW-0472">Membrane</keyword>
<evidence type="ECO:0000256" key="3">
    <source>
        <dbReference type="ARBA" id="ARBA00022448"/>
    </source>
</evidence>
<evidence type="ECO:0000256" key="1">
    <source>
        <dbReference type="ARBA" id="ARBA00004651"/>
    </source>
</evidence>
<evidence type="ECO:0000256" key="7">
    <source>
        <dbReference type="ARBA" id="ARBA00023136"/>
    </source>
</evidence>
<evidence type="ECO:0000313" key="9">
    <source>
        <dbReference type="Proteomes" id="UP000277294"/>
    </source>
</evidence>
<dbReference type="GO" id="GO:0033214">
    <property type="term" value="P:siderophore-iron import into cell"/>
    <property type="evidence" value="ECO:0007669"/>
    <property type="project" value="TreeGrafter"/>
</dbReference>
<name>A0A3P4B821_9BURK</name>
<dbReference type="Proteomes" id="UP000277294">
    <property type="component" value="Unassembled WGS sequence"/>
</dbReference>
<dbReference type="GO" id="GO:0005886">
    <property type="term" value="C:plasma membrane"/>
    <property type="evidence" value="ECO:0007669"/>
    <property type="project" value="UniProtKB-SubCell"/>
</dbReference>
<keyword evidence="5" id="KW-0812">Transmembrane</keyword>
<dbReference type="PANTHER" id="PTHR30472">
    <property type="entry name" value="FERRIC ENTEROBACTIN TRANSPORT SYSTEM PERMEASE PROTEIN"/>
    <property type="match status" value="1"/>
</dbReference>
<proteinExistence type="inferred from homology"/>
<evidence type="ECO:0000313" key="8">
    <source>
        <dbReference type="EMBL" id="VCU72467.1"/>
    </source>
</evidence>
<gene>
    <name evidence="8" type="primary">fepD</name>
    <name evidence="8" type="ORF">PIGHUM_04566</name>
</gene>
<comment type="similarity">
    <text evidence="2">Belongs to the binding-protein-dependent transport system permease family. FecCD subfamily.</text>
</comment>